<sequence>MASQHQAGPSTQGTAARAPPPDSVEGTAYRATVQRCVALVDWWLVRGEDDKIRVAGYAERNRAARLFCSCYITMRHADGTLETADHKILLIRGPLNIPQMHCNGFPYEVSKYFQLGFPVQWERHANPNMNQMNENTQYPSKSTKYYIEKFLHGSFINSAEYNFTEVDSKSSKEPTGNTDGPPTRGLSDLTNGTPSIQEPSCNGGDYDNSVIKVTPSEGSCNGRMGMSDESCEDHLPAETCSGNTDEFPIRGLSSLANGTPRIQEPSGKSGDYHNSMSNTTASEGLCNGRMDMPDESYEDPGPGETCSGQTCQAAKPHELEALAKGLSPAFGLLQCSKGNTGRTLRSGKVCGMSNGASVKKGHSKTKRVQPETLNMKVIPTEETTPPSDPTYQKNGGSVAQIPAEVKLQSQDSSRTGRRRPRKKARRGENI</sequence>
<proteinExistence type="predicted"/>
<evidence type="ECO:0000313" key="1">
    <source>
        <dbReference type="EnsemblPlants" id="AVESA.00010b.r2.2AG0216520.1.CDS"/>
    </source>
</evidence>
<accession>A0ACD5UAI1</accession>
<organism evidence="1 2">
    <name type="scientific">Avena sativa</name>
    <name type="common">Oat</name>
    <dbReference type="NCBI Taxonomy" id="4498"/>
    <lineage>
        <taxon>Eukaryota</taxon>
        <taxon>Viridiplantae</taxon>
        <taxon>Streptophyta</taxon>
        <taxon>Embryophyta</taxon>
        <taxon>Tracheophyta</taxon>
        <taxon>Spermatophyta</taxon>
        <taxon>Magnoliopsida</taxon>
        <taxon>Liliopsida</taxon>
        <taxon>Poales</taxon>
        <taxon>Poaceae</taxon>
        <taxon>BOP clade</taxon>
        <taxon>Pooideae</taxon>
        <taxon>Poodae</taxon>
        <taxon>Poeae</taxon>
        <taxon>Poeae Chloroplast Group 1 (Aveneae type)</taxon>
        <taxon>Aveninae</taxon>
        <taxon>Avena</taxon>
    </lineage>
</organism>
<reference evidence="1" key="2">
    <citation type="submission" date="2025-09" db="UniProtKB">
        <authorList>
            <consortium name="EnsemblPlants"/>
        </authorList>
    </citation>
    <scope>IDENTIFICATION</scope>
</reference>
<keyword evidence="2" id="KW-1185">Reference proteome</keyword>
<dbReference type="Proteomes" id="UP001732700">
    <property type="component" value="Chromosome 2A"/>
</dbReference>
<name>A0ACD5UAI1_AVESA</name>
<evidence type="ECO:0000313" key="2">
    <source>
        <dbReference type="Proteomes" id="UP001732700"/>
    </source>
</evidence>
<protein>
    <submittedName>
        <fullName evidence="1">Uncharacterized protein</fullName>
    </submittedName>
</protein>
<dbReference type="EnsemblPlants" id="AVESA.00010b.r2.2AG0216520.1">
    <property type="protein sequence ID" value="AVESA.00010b.r2.2AG0216520.1.CDS"/>
    <property type="gene ID" value="AVESA.00010b.r2.2AG0216520"/>
</dbReference>
<reference evidence="1" key="1">
    <citation type="submission" date="2021-05" db="EMBL/GenBank/DDBJ databases">
        <authorList>
            <person name="Scholz U."/>
            <person name="Mascher M."/>
            <person name="Fiebig A."/>
        </authorList>
    </citation>
    <scope>NUCLEOTIDE SEQUENCE [LARGE SCALE GENOMIC DNA]</scope>
</reference>